<dbReference type="AlphaFoldDB" id="A0A2D3VLT5"/>
<dbReference type="GO" id="GO:0030572">
    <property type="term" value="F:phosphatidyltransferase activity"/>
    <property type="evidence" value="ECO:0007669"/>
    <property type="project" value="UniProtKB-ARBA"/>
</dbReference>
<gene>
    <name evidence="2" type="ORF">RCC_08142</name>
</gene>
<dbReference type="PANTHER" id="PTHR21248:SF11">
    <property type="entry name" value="PLD PHOSPHODIESTERASE DOMAIN-CONTAINING PROTEIN"/>
    <property type="match status" value="1"/>
</dbReference>
<evidence type="ECO:0000259" key="1">
    <source>
        <dbReference type="PROSITE" id="PS50035"/>
    </source>
</evidence>
<name>A0A2D3VLT5_9PEZI</name>
<dbReference type="GO" id="GO:0032049">
    <property type="term" value="P:cardiolipin biosynthetic process"/>
    <property type="evidence" value="ECO:0007669"/>
    <property type="project" value="UniProtKB-ARBA"/>
</dbReference>
<dbReference type="STRING" id="112498.A0A2D3VLT5"/>
<dbReference type="CDD" id="cd00138">
    <property type="entry name" value="PLDc_SF"/>
    <property type="match status" value="1"/>
</dbReference>
<feature type="domain" description="PLD phosphodiesterase" evidence="1">
    <location>
        <begin position="348"/>
        <end position="370"/>
    </location>
</feature>
<protein>
    <recommendedName>
        <fullName evidence="1">PLD phosphodiesterase domain-containing protein</fullName>
    </recommendedName>
</protein>
<reference evidence="2 3" key="1">
    <citation type="submission" date="2016-03" db="EMBL/GenBank/DDBJ databases">
        <authorList>
            <person name="Ploux O."/>
        </authorList>
    </citation>
    <scope>NUCLEOTIDE SEQUENCE [LARGE SCALE GENOMIC DNA]</scope>
    <source>
        <strain evidence="2 3">URUG2</strain>
    </source>
</reference>
<sequence length="411" mass="45861">MESQCSVGGITFGTGYSVFRSILPAIEQATESVTLVTCFWAASPTRDALNESLLILSDKALQRGKKARVRICFSSSSFFQKLFHTSSPDGKTYPPSVWHSKLGLPEHGLEGLDLEVKSIFFLPFSVWHPKFVIIDDNEVFLPSCNVSWEDWFEGCVRLNGAVVEHFITFWKLHWAGSSERHPNPPLNSTSPGSSYNDTSFENVAGKFLPSLHHRDPSFRWPWQACAPPPQTPLNVELLRLFATADKEIRIQSPNLTCAAVLDALEDALKRGVGVKVVTSERLMILEQLVTAGTTTSMCIKRLISKHQQMLQIPWDVEAGGPRPGRLAISYYEPRAEAMRETPEPVQSHLKLTMIDETTLVLGSGNMDRASWFTSQELGVAFYSTELALEVSRLLSVELKGRTKLVYDSSEI</sequence>
<dbReference type="PANTHER" id="PTHR21248">
    <property type="entry name" value="CARDIOLIPIN SYNTHASE"/>
    <property type="match status" value="1"/>
</dbReference>
<keyword evidence="3" id="KW-1185">Reference proteome</keyword>
<accession>A0A2D3VLT5</accession>
<feature type="domain" description="PLD phosphodiesterase" evidence="1">
    <location>
        <begin position="123"/>
        <end position="150"/>
    </location>
</feature>
<dbReference type="Pfam" id="PF13091">
    <property type="entry name" value="PLDc_2"/>
    <property type="match status" value="1"/>
</dbReference>
<dbReference type="GeneID" id="35603242"/>
<dbReference type="OrthoDB" id="2958217at2759"/>
<dbReference type="Gene3D" id="3.30.870.10">
    <property type="entry name" value="Endonuclease Chain A"/>
    <property type="match status" value="2"/>
</dbReference>
<dbReference type="EMBL" id="FJUY01000013">
    <property type="protein sequence ID" value="CZT22273.1"/>
    <property type="molecule type" value="Genomic_DNA"/>
</dbReference>
<dbReference type="Proteomes" id="UP000225277">
    <property type="component" value="Unassembled WGS sequence"/>
</dbReference>
<dbReference type="SUPFAM" id="SSF56024">
    <property type="entry name" value="Phospholipase D/nuclease"/>
    <property type="match status" value="2"/>
</dbReference>
<evidence type="ECO:0000313" key="2">
    <source>
        <dbReference type="EMBL" id="CZT22273.1"/>
    </source>
</evidence>
<dbReference type="InterPro" id="IPR001736">
    <property type="entry name" value="PLipase_D/transphosphatidylase"/>
</dbReference>
<dbReference type="RefSeq" id="XP_023629162.1">
    <property type="nucleotide sequence ID" value="XM_023773394.1"/>
</dbReference>
<dbReference type="PROSITE" id="PS50035">
    <property type="entry name" value="PLD"/>
    <property type="match status" value="2"/>
</dbReference>
<dbReference type="InterPro" id="IPR025202">
    <property type="entry name" value="PLD-like_dom"/>
</dbReference>
<evidence type="ECO:0000313" key="3">
    <source>
        <dbReference type="Proteomes" id="UP000225277"/>
    </source>
</evidence>
<proteinExistence type="predicted"/>
<organism evidence="2 3">
    <name type="scientific">Ramularia collo-cygni</name>
    <dbReference type="NCBI Taxonomy" id="112498"/>
    <lineage>
        <taxon>Eukaryota</taxon>
        <taxon>Fungi</taxon>
        <taxon>Dikarya</taxon>
        <taxon>Ascomycota</taxon>
        <taxon>Pezizomycotina</taxon>
        <taxon>Dothideomycetes</taxon>
        <taxon>Dothideomycetidae</taxon>
        <taxon>Mycosphaerellales</taxon>
        <taxon>Mycosphaerellaceae</taxon>
        <taxon>Ramularia</taxon>
    </lineage>
</organism>